<name>A0A835YTV3_9STRA</name>
<protein>
    <submittedName>
        <fullName evidence="2">Uncharacterized protein</fullName>
    </submittedName>
</protein>
<reference evidence="2" key="1">
    <citation type="submission" date="2021-02" db="EMBL/GenBank/DDBJ databases">
        <title>First Annotated Genome of the Yellow-green Alga Tribonema minus.</title>
        <authorList>
            <person name="Mahan K.M."/>
        </authorList>
    </citation>
    <scope>NUCLEOTIDE SEQUENCE</scope>
    <source>
        <strain evidence="2">UTEX B ZZ1240</strain>
    </source>
</reference>
<dbReference type="OrthoDB" id="10454911at2759"/>
<comment type="caution">
    <text evidence="2">The sequence shown here is derived from an EMBL/GenBank/DDBJ whole genome shotgun (WGS) entry which is preliminary data.</text>
</comment>
<feature type="chain" id="PRO_5032402021" evidence="1">
    <location>
        <begin position="24"/>
        <end position="256"/>
    </location>
</feature>
<sequence length="256" mass="28919">MGSIMRTLLAAASFAGHLGLVASFAPFPINRTPSSQPLHASVEMDDTLPPAATRVLECLKPSLNEEQQLLLETYLGYVLERGNDTPKTKYAAEAKANMKLALADKELELQTFKLRHDLMYVTAQLMRLRGLLNMPGILWFIEHRYREEHYQVREKREDIWAAVLQEHPTLAACIAKKTGWKPEVMPQRIASLYDTLHKHSRAAPSPCAWRDEIVITNAHQATLLDCHALACICEHFNIRYELRLTPPPDAGAMPTE</sequence>
<evidence type="ECO:0000256" key="1">
    <source>
        <dbReference type="SAM" id="SignalP"/>
    </source>
</evidence>
<organism evidence="2 3">
    <name type="scientific">Tribonema minus</name>
    <dbReference type="NCBI Taxonomy" id="303371"/>
    <lineage>
        <taxon>Eukaryota</taxon>
        <taxon>Sar</taxon>
        <taxon>Stramenopiles</taxon>
        <taxon>Ochrophyta</taxon>
        <taxon>PX clade</taxon>
        <taxon>Xanthophyceae</taxon>
        <taxon>Tribonematales</taxon>
        <taxon>Tribonemataceae</taxon>
        <taxon>Tribonema</taxon>
    </lineage>
</organism>
<gene>
    <name evidence="2" type="ORF">JKP88DRAFT_247179</name>
</gene>
<keyword evidence="3" id="KW-1185">Reference proteome</keyword>
<accession>A0A835YTV3</accession>
<proteinExistence type="predicted"/>
<feature type="signal peptide" evidence="1">
    <location>
        <begin position="1"/>
        <end position="23"/>
    </location>
</feature>
<keyword evidence="1" id="KW-0732">Signal</keyword>
<dbReference type="Proteomes" id="UP000664859">
    <property type="component" value="Unassembled WGS sequence"/>
</dbReference>
<evidence type="ECO:0000313" key="3">
    <source>
        <dbReference type="Proteomes" id="UP000664859"/>
    </source>
</evidence>
<evidence type="ECO:0000313" key="2">
    <source>
        <dbReference type="EMBL" id="KAG5179947.1"/>
    </source>
</evidence>
<dbReference type="AlphaFoldDB" id="A0A835YTV3"/>
<dbReference type="EMBL" id="JAFCMP010000434">
    <property type="protein sequence ID" value="KAG5179947.1"/>
    <property type="molecule type" value="Genomic_DNA"/>
</dbReference>